<keyword evidence="4" id="KW-0503">Monooxygenase</keyword>
<keyword evidence="3 4" id="KW-0349">Heme</keyword>
<comment type="caution">
    <text evidence="5">The sequence shown here is derived from an EMBL/GenBank/DDBJ whole genome shotgun (WGS) entry which is preliminary data.</text>
</comment>
<dbReference type="InterPro" id="IPR017972">
    <property type="entry name" value="Cyt_P450_CS"/>
</dbReference>
<dbReference type="InterPro" id="IPR050121">
    <property type="entry name" value="Cytochrome_P450_monoxygenase"/>
</dbReference>
<dbReference type="GO" id="GO:0005506">
    <property type="term" value="F:iron ion binding"/>
    <property type="evidence" value="ECO:0007669"/>
    <property type="project" value="InterPro"/>
</dbReference>
<comment type="cofactor">
    <cofactor evidence="1 3">
        <name>heme</name>
        <dbReference type="ChEBI" id="CHEBI:30413"/>
    </cofactor>
</comment>
<dbReference type="InterPro" id="IPR002401">
    <property type="entry name" value="Cyt_P450_E_grp-I"/>
</dbReference>
<dbReference type="InterPro" id="IPR036396">
    <property type="entry name" value="Cyt_P450_sf"/>
</dbReference>
<dbReference type="EMBL" id="VJMJ01000161">
    <property type="protein sequence ID" value="KAF0729805.1"/>
    <property type="molecule type" value="Genomic_DNA"/>
</dbReference>
<evidence type="ECO:0000256" key="2">
    <source>
        <dbReference type="ARBA" id="ARBA00010617"/>
    </source>
</evidence>
<dbReference type="Proteomes" id="UP000481153">
    <property type="component" value="Unassembled WGS sequence"/>
</dbReference>
<organism evidence="5 6">
    <name type="scientific">Aphanomyces euteiches</name>
    <dbReference type="NCBI Taxonomy" id="100861"/>
    <lineage>
        <taxon>Eukaryota</taxon>
        <taxon>Sar</taxon>
        <taxon>Stramenopiles</taxon>
        <taxon>Oomycota</taxon>
        <taxon>Saprolegniomycetes</taxon>
        <taxon>Saprolegniales</taxon>
        <taxon>Verrucalvaceae</taxon>
        <taxon>Aphanomyces</taxon>
    </lineage>
</organism>
<dbReference type="GO" id="GO:0004497">
    <property type="term" value="F:monooxygenase activity"/>
    <property type="evidence" value="ECO:0007669"/>
    <property type="project" value="UniProtKB-KW"/>
</dbReference>
<evidence type="ECO:0000256" key="1">
    <source>
        <dbReference type="ARBA" id="ARBA00001971"/>
    </source>
</evidence>
<keyword evidence="4" id="KW-0560">Oxidoreductase</keyword>
<dbReference type="PANTHER" id="PTHR24305">
    <property type="entry name" value="CYTOCHROME P450"/>
    <property type="match status" value="1"/>
</dbReference>
<sequence>MSYPEPFLRWIKEYGGAVYNRELFAPVVFLSDPKAIQHVLAIDGSNYPRHPSMRAYTKENLFGSTLLNSEGAGHDNQRKMFNPHFSLSHIKAFIPIFEQLTRERLLPVLNKAAKSNELLEMNCAFQKLTLAIIGAVAFSFDFDANPAVHEAFVQMFEPPSLTTFLGLIYIPGYEYFPLPELRRRRAAKRALIEAITGVIDTKLAVKNAPKDLLDMFLPNTTPAQAIAHTMQFIVAGHETSSSTLGWLVVEVFRRRKVLAAVRSEAIRVQKKLGSVASWEATQELKYTTAVVQETLRLNTVVYSIARRIANEEDRVPMTDGSTIFIPKGTGIDVFISAMHRNPRYWSQPDDFLPERFIENTPEWMADEQLRRGSNHTFFYLPFSFGSKNCIGQRFAMAEMVVIFATIVTQFDFEIDPKCNLRPKFNGLTILPAELLVKVKHVEGIQSGIGA</sequence>
<dbReference type="InterPro" id="IPR001128">
    <property type="entry name" value="Cyt_P450"/>
</dbReference>
<evidence type="ECO:0000313" key="5">
    <source>
        <dbReference type="EMBL" id="KAF0729805.1"/>
    </source>
</evidence>
<keyword evidence="3 4" id="KW-0408">Iron</keyword>
<evidence type="ECO:0000256" key="3">
    <source>
        <dbReference type="PIRSR" id="PIRSR602401-1"/>
    </source>
</evidence>
<dbReference type="SUPFAM" id="SSF48264">
    <property type="entry name" value="Cytochrome P450"/>
    <property type="match status" value="1"/>
</dbReference>
<evidence type="ECO:0000313" key="6">
    <source>
        <dbReference type="Proteomes" id="UP000481153"/>
    </source>
</evidence>
<dbReference type="PRINTS" id="PR00385">
    <property type="entry name" value="P450"/>
</dbReference>
<dbReference type="PRINTS" id="PR00463">
    <property type="entry name" value="EP450I"/>
</dbReference>
<dbReference type="PROSITE" id="PS00086">
    <property type="entry name" value="CYTOCHROME_P450"/>
    <property type="match status" value="1"/>
</dbReference>
<proteinExistence type="inferred from homology"/>
<reference evidence="5 6" key="1">
    <citation type="submission" date="2019-07" db="EMBL/GenBank/DDBJ databases">
        <title>Genomics analysis of Aphanomyces spp. identifies a new class of oomycete effector associated with host adaptation.</title>
        <authorList>
            <person name="Gaulin E."/>
        </authorList>
    </citation>
    <scope>NUCLEOTIDE SEQUENCE [LARGE SCALE GENOMIC DNA]</scope>
    <source>
        <strain evidence="5 6">ATCC 201684</strain>
    </source>
</reference>
<dbReference type="Gene3D" id="1.10.630.10">
    <property type="entry name" value="Cytochrome P450"/>
    <property type="match status" value="1"/>
</dbReference>
<dbReference type="GO" id="GO:0020037">
    <property type="term" value="F:heme binding"/>
    <property type="evidence" value="ECO:0007669"/>
    <property type="project" value="InterPro"/>
</dbReference>
<keyword evidence="3 4" id="KW-0479">Metal-binding</keyword>
<protein>
    <recommendedName>
        <fullName evidence="7">Cytochrome P450</fullName>
    </recommendedName>
</protein>
<accession>A0A6G0WQS8</accession>
<comment type="similarity">
    <text evidence="2 4">Belongs to the cytochrome P450 family.</text>
</comment>
<dbReference type="Pfam" id="PF00067">
    <property type="entry name" value="p450"/>
    <property type="match status" value="1"/>
</dbReference>
<keyword evidence="6" id="KW-1185">Reference proteome</keyword>
<feature type="binding site" description="axial binding residue" evidence="3">
    <location>
        <position position="389"/>
    </location>
    <ligand>
        <name>heme</name>
        <dbReference type="ChEBI" id="CHEBI:30413"/>
    </ligand>
    <ligandPart>
        <name>Fe</name>
        <dbReference type="ChEBI" id="CHEBI:18248"/>
    </ligandPart>
</feature>
<evidence type="ECO:0008006" key="7">
    <source>
        <dbReference type="Google" id="ProtNLM"/>
    </source>
</evidence>
<dbReference type="PANTHER" id="PTHR24305:SF166">
    <property type="entry name" value="CYTOCHROME P450 12A4, MITOCHONDRIAL-RELATED"/>
    <property type="match status" value="1"/>
</dbReference>
<dbReference type="VEuPathDB" id="FungiDB:AeMF1_006358"/>
<dbReference type="AlphaFoldDB" id="A0A6G0WQS8"/>
<dbReference type="GO" id="GO:0016705">
    <property type="term" value="F:oxidoreductase activity, acting on paired donors, with incorporation or reduction of molecular oxygen"/>
    <property type="evidence" value="ECO:0007669"/>
    <property type="project" value="InterPro"/>
</dbReference>
<evidence type="ECO:0000256" key="4">
    <source>
        <dbReference type="RuleBase" id="RU000461"/>
    </source>
</evidence>
<gene>
    <name evidence="5" type="ORF">Ae201684_012693</name>
</gene>
<name>A0A6G0WQS8_9STRA</name>